<evidence type="ECO:0000313" key="8">
    <source>
        <dbReference type="Proteomes" id="UP000396835"/>
    </source>
</evidence>
<evidence type="ECO:0000313" key="5">
    <source>
        <dbReference type="EMBL" id="RRD92540.1"/>
    </source>
</evidence>
<feature type="modified residue" description="3-oxoalanine (Ser)" evidence="3">
    <location>
        <position position="73"/>
    </location>
</feature>
<dbReference type="PANTHER" id="PTHR46615">
    <property type="entry name" value="ARYLSULFATASE K"/>
    <property type="match status" value="1"/>
</dbReference>
<evidence type="ECO:0000259" key="4">
    <source>
        <dbReference type="Pfam" id="PF00884"/>
    </source>
</evidence>
<dbReference type="PANTHER" id="PTHR46615:SF1">
    <property type="entry name" value="ARYLSULFATASE K"/>
    <property type="match status" value="1"/>
</dbReference>
<dbReference type="EMBL" id="RQYF01000009">
    <property type="protein sequence ID" value="RRD92540.1"/>
    <property type="molecule type" value="Genomic_DNA"/>
</dbReference>
<evidence type="ECO:0000256" key="1">
    <source>
        <dbReference type="ARBA" id="ARBA00008779"/>
    </source>
</evidence>
<evidence type="ECO:0000256" key="2">
    <source>
        <dbReference type="ARBA" id="ARBA00022801"/>
    </source>
</evidence>
<comment type="PTM">
    <text evidence="3">The conversion to 3-oxoalanine (also known as C-formylglycine, FGly), of a serine or cysteine residue in prokaryotes and of a cysteine residue in eukaryotes, is critical for catalytic activity.</text>
</comment>
<keyword evidence="7" id="KW-1185">Reference proteome</keyword>
<dbReference type="EC" id="3.1.6.6" evidence="6"/>
<organism evidence="5 7">
    <name type="scientific">Prevotella heparinolytica</name>
    <dbReference type="NCBI Taxonomy" id="28113"/>
    <lineage>
        <taxon>Bacteria</taxon>
        <taxon>Pseudomonadati</taxon>
        <taxon>Bacteroidota</taxon>
        <taxon>Bacteroidia</taxon>
        <taxon>Bacteroidales</taxon>
        <taxon>Bacteroidaceae</taxon>
        <taxon>Bacteroides</taxon>
    </lineage>
</organism>
<dbReference type="InterPro" id="IPR017850">
    <property type="entry name" value="Alkaline_phosphatase_core_sf"/>
</dbReference>
<sequence length="452" mass="51105">MVPLRKLLYCTTLALPSLSAAEERPNIIYIMTDQQTASAMSCMGNRDLHTPHIDRLAKAGVLFENAYCSAPLSGPSRASMFTGHTSHEVGLAVNGTPLPDSLRVRTLGTLMQNAGYECAYAGKWHLHTSSIPDGEFGFTNIHPHDDNGLAEACAGFLEQEHRSPFFLVASFDNPHNICEHARSQNLPFASLEELPQDEWPGLPTNFARNPYDADVIAYEQRSNYSAYPTRDYTPDDWRRYRSFYFRLVEKVDAEIGKIVDVLDRKKLWKNTVVIFTSDHGDGVGAHRWNQKSALYEEVVNVPLIVVSPEKKNAGVKLPQLVNSGVDFFASVCHWAGIPLPQGVHGVSFRELAEKGNPDTQHQPYVVSETTFDKGVSRGWALRTARYKYVLYDKGRYREQLFDMENDRGEMRNLAIEKKYADVLLSHRALLNEWMKLHRVAQIRKDLHLIPGM</sequence>
<evidence type="ECO:0000256" key="3">
    <source>
        <dbReference type="PIRSR" id="PIRSR600917-52"/>
    </source>
</evidence>
<protein>
    <submittedName>
        <fullName evidence="5">DUF4976 domain-containing protein</fullName>
    </submittedName>
    <submittedName>
        <fullName evidence="6">Sulfatase</fullName>
        <ecNumber evidence="6">3.1.6.6</ecNumber>
    </submittedName>
</protein>
<dbReference type="GO" id="GO:0047753">
    <property type="term" value="F:choline-sulfatase activity"/>
    <property type="evidence" value="ECO:0007669"/>
    <property type="project" value="UniProtKB-EC"/>
</dbReference>
<dbReference type="GO" id="GO:0015024">
    <property type="term" value="F:glucuronate-2-sulfatase activity"/>
    <property type="evidence" value="ECO:0007669"/>
    <property type="project" value="TreeGrafter"/>
</dbReference>
<dbReference type="InterPro" id="IPR024607">
    <property type="entry name" value="Sulfatase_CS"/>
</dbReference>
<evidence type="ECO:0000313" key="7">
    <source>
        <dbReference type="Proteomes" id="UP000279562"/>
    </source>
</evidence>
<proteinExistence type="inferred from homology"/>
<dbReference type="OrthoDB" id="9762324at2"/>
<dbReference type="Gene3D" id="3.40.720.10">
    <property type="entry name" value="Alkaline Phosphatase, subunit A"/>
    <property type="match status" value="1"/>
</dbReference>
<dbReference type="SUPFAM" id="SSF53649">
    <property type="entry name" value="Alkaline phosphatase-like"/>
    <property type="match status" value="1"/>
</dbReference>
<dbReference type="PROSITE" id="PS00523">
    <property type="entry name" value="SULFATASE_1"/>
    <property type="match status" value="1"/>
</dbReference>
<dbReference type="InterPro" id="IPR051849">
    <property type="entry name" value="GAG-degrading_sulfatase"/>
</dbReference>
<accession>A0A3P2AEE0</accession>
<dbReference type="Pfam" id="PF00884">
    <property type="entry name" value="Sulfatase"/>
    <property type="match status" value="1"/>
</dbReference>
<dbReference type="GO" id="GO:0004065">
    <property type="term" value="F:arylsulfatase activity"/>
    <property type="evidence" value="ECO:0007669"/>
    <property type="project" value="TreeGrafter"/>
</dbReference>
<dbReference type="AlphaFoldDB" id="A0A3P2AEE0"/>
<keyword evidence="2 6" id="KW-0378">Hydrolase</keyword>
<dbReference type="RefSeq" id="WP_125238541.1">
    <property type="nucleotide sequence ID" value="NZ_CAACYH010000004.1"/>
</dbReference>
<gene>
    <name evidence="6" type="primary">betC</name>
    <name evidence="5" type="ORF">EII33_03380</name>
    <name evidence="6" type="ORF">NCTC7812_00954</name>
</gene>
<reference evidence="5 7" key="1">
    <citation type="submission" date="2018-11" db="EMBL/GenBank/DDBJ databases">
        <title>Genomes From Bacteria Associated with the Canine Oral Cavity: a Test Case for Automated Genome-Based Taxonomic Assignment.</title>
        <authorList>
            <person name="Coil D.A."/>
            <person name="Jospin G."/>
            <person name="Darling A.E."/>
            <person name="Wallis C."/>
            <person name="Davis I.J."/>
            <person name="Harris S."/>
            <person name="Eisen J.A."/>
            <person name="Holcombe L.J."/>
            <person name="O'Flynn C."/>
        </authorList>
    </citation>
    <scope>NUCLEOTIDE SEQUENCE [LARGE SCALE GENOMIC DNA]</scope>
    <source>
        <strain evidence="5 7">OH1047_COT-310</strain>
    </source>
</reference>
<dbReference type="Proteomes" id="UP000279562">
    <property type="component" value="Unassembled WGS sequence"/>
</dbReference>
<dbReference type="Proteomes" id="UP000396835">
    <property type="component" value="Unassembled WGS sequence"/>
</dbReference>
<dbReference type="InterPro" id="IPR000917">
    <property type="entry name" value="Sulfatase_N"/>
</dbReference>
<evidence type="ECO:0000313" key="6">
    <source>
        <dbReference type="EMBL" id="VFB13430.1"/>
    </source>
</evidence>
<comment type="similarity">
    <text evidence="1">Belongs to the sulfatase family.</text>
</comment>
<name>A0A3P2AEE0_9BACE</name>
<feature type="domain" description="Sulfatase N-terminal" evidence="4">
    <location>
        <begin position="25"/>
        <end position="337"/>
    </location>
</feature>
<dbReference type="EMBL" id="CAACYH010000004">
    <property type="protein sequence ID" value="VFB13430.1"/>
    <property type="molecule type" value="Genomic_DNA"/>
</dbReference>
<reference evidence="6 8" key="2">
    <citation type="submission" date="2019-02" db="EMBL/GenBank/DDBJ databases">
        <authorList>
            <consortium name="Pathogen Informatics"/>
        </authorList>
    </citation>
    <scope>NUCLEOTIDE SEQUENCE [LARGE SCALE GENOMIC DNA]</scope>
    <source>
        <strain evidence="6 8">3012STDY7078512</strain>
    </source>
</reference>